<reference evidence="1" key="1">
    <citation type="submission" date="2020-02" db="EMBL/GenBank/DDBJ databases">
        <authorList>
            <person name="Meier V. D."/>
        </authorList>
    </citation>
    <scope>NUCLEOTIDE SEQUENCE</scope>
    <source>
        <strain evidence="1">AVDCRST_MAG25</strain>
    </source>
</reference>
<protein>
    <submittedName>
        <fullName evidence="1">Uncharacterized protein</fullName>
    </submittedName>
</protein>
<sequence length="57" mass="6109">MCRHTESEAPDPDGIIAAVAGMDSEELGLLAAAVDRRRAKLARSRVSERRPYGSGVL</sequence>
<dbReference type="EMBL" id="CADCVI010000115">
    <property type="protein sequence ID" value="CAA9469246.1"/>
    <property type="molecule type" value="Genomic_DNA"/>
</dbReference>
<name>A0A6J4RLE8_9ACTN</name>
<dbReference type="AlphaFoldDB" id="A0A6J4RLE8"/>
<evidence type="ECO:0000313" key="1">
    <source>
        <dbReference type="EMBL" id="CAA9469246.1"/>
    </source>
</evidence>
<accession>A0A6J4RLE8</accession>
<gene>
    <name evidence="1" type="ORF">AVDCRST_MAG25-1893</name>
</gene>
<proteinExistence type="predicted"/>
<organism evidence="1">
    <name type="scientific">uncultured Rubrobacteraceae bacterium</name>
    <dbReference type="NCBI Taxonomy" id="349277"/>
    <lineage>
        <taxon>Bacteria</taxon>
        <taxon>Bacillati</taxon>
        <taxon>Actinomycetota</taxon>
        <taxon>Rubrobacteria</taxon>
        <taxon>Rubrobacterales</taxon>
        <taxon>Rubrobacteraceae</taxon>
        <taxon>environmental samples</taxon>
    </lineage>
</organism>